<feature type="transmembrane region" description="Helical" evidence="2">
    <location>
        <begin position="38"/>
        <end position="57"/>
    </location>
</feature>
<keyword evidence="2" id="KW-0812">Transmembrane</keyword>
<reference evidence="3 4" key="1">
    <citation type="submission" date="2017-11" db="EMBL/GenBank/DDBJ databases">
        <title>Genomic Encyclopedia of Archaeal and Bacterial Type Strains, Phase II (KMG-II): From Individual Species to Whole Genera.</title>
        <authorList>
            <person name="Goeker M."/>
        </authorList>
    </citation>
    <scope>NUCLEOTIDE SEQUENCE [LARGE SCALE GENOMIC DNA]</scope>
    <source>
        <strain evidence="3 4">DSM 25478</strain>
    </source>
</reference>
<comment type="caution">
    <text evidence="3">The sequence shown here is derived from an EMBL/GenBank/DDBJ whole genome shotgun (WGS) entry which is preliminary data.</text>
</comment>
<keyword evidence="2" id="KW-1133">Transmembrane helix</keyword>
<feature type="region of interest" description="Disordered" evidence="1">
    <location>
        <begin position="111"/>
        <end position="134"/>
    </location>
</feature>
<sequence length="134" mass="14519">MRRITFWLWMVATALLVVFFVAPAVGWSVPWGESVDLALAYFLGPVWLLCALLHRWARDRGAQVPPVAAVREGLQGMGEIQDLAIGRSYGPLVYGSDDLAATTQTFAYRDPLDGSGVVPPAATGPGPHPRDTTR</sequence>
<name>A0A2M9CYY3_9CELL</name>
<accession>A0A2M9CYY3</accession>
<keyword evidence="2" id="KW-0472">Membrane</keyword>
<evidence type="ECO:0000256" key="1">
    <source>
        <dbReference type="SAM" id="MobiDB-lite"/>
    </source>
</evidence>
<dbReference type="Proteomes" id="UP000231693">
    <property type="component" value="Unassembled WGS sequence"/>
</dbReference>
<dbReference type="RefSeq" id="WP_100421580.1">
    <property type="nucleotide sequence ID" value="NZ_BOOX01000004.1"/>
</dbReference>
<evidence type="ECO:0000313" key="4">
    <source>
        <dbReference type="Proteomes" id="UP000231693"/>
    </source>
</evidence>
<feature type="compositionally biased region" description="Low complexity" evidence="1">
    <location>
        <begin position="114"/>
        <end position="125"/>
    </location>
</feature>
<organism evidence="3 4">
    <name type="scientific">Sediminihabitans luteus</name>
    <dbReference type="NCBI Taxonomy" id="1138585"/>
    <lineage>
        <taxon>Bacteria</taxon>
        <taxon>Bacillati</taxon>
        <taxon>Actinomycetota</taxon>
        <taxon>Actinomycetes</taxon>
        <taxon>Micrococcales</taxon>
        <taxon>Cellulomonadaceae</taxon>
        <taxon>Sediminihabitans</taxon>
    </lineage>
</organism>
<protein>
    <submittedName>
        <fullName evidence="3">Uncharacterized protein</fullName>
    </submittedName>
</protein>
<evidence type="ECO:0000256" key="2">
    <source>
        <dbReference type="SAM" id="Phobius"/>
    </source>
</evidence>
<keyword evidence="4" id="KW-1185">Reference proteome</keyword>
<gene>
    <name evidence="3" type="ORF">CLV28_0360</name>
</gene>
<evidence type="ECO:0000313" key="3">
    <source>
        <dbReference type="EMBL" id="PJJ77146.1"/>
    </source>
</evidence>
<dbReference type="OrthoDB" id="9998881at2"/>
<proteinExistence type="predicted"/>
<dbReference type="EMBL" id="PGFE01000001">
    <property type="protein sequence ID" value="PJJ77146.1"/>
    <property type="molecule type" value="Genomic_DNA"/>
</dbReference>
<dbReference type="AlphaFoldDB" id="A0A2M9CYY3"/>